<dbReference type="EMBL" id="VJMH01002176">
    <property type="protein sequence ID" value="KAF0709824.1"/>
    <property type="molecule type" value="Genomic_DNA"/>
</dbReference>
<evidence type="ECO:0000313" key="7">
    <source>
        <dbReference type="EMBL" id="VFT82774.1"/>
    </source>
</evidence>
<dbReference type="InterPro" id="IPR008271">
    <property type="entry name" value="Ser/Thr_kinase_AS"/>
</dbReference>
<keyword evidence="4" id="KW-1133">Transmembrane helix</keyword>
<proteinExistence type="predicted"/>
<keyword evidence="8" id="KW-1185">Reference proteome</keyword>
<keyword evidence="2" id="KW-0547">Nucleotide-binding</keyword>
<dbReference type="SMART" id="SM00220">
    <property type="entry name" value="S_TKc"/>
    <property type="match status" value="1"/>
</dbReference>
<reference evidence="6" key="2">
    <citation type="submission" date="2019-06" db="EMBL/GenBank/DDBJ databases">
        <title>Genomics analysis of Aphanomyces spp. identifies a new class of oomycete effector associated with host adaptation.</title>
        <authorList>
            <person name="Gaulin E."/>
        </authorList>
    </citation>
    <scope>NUCLEOTIDE SEQUENCE</scope>
    <source>
        <strain evidence="6">CBS 578.67</strain>
    </source>
</reference>
<dbReference type="InterPro" id="IPR049328">
    <property type="entry name" value="TM_ErbB1"/>
</dbReference>
<dbReference type="AlphaFoldDB" id="A0A485KEZ3"/>
<gene>
    <name evidence="7" type="primary">Aste57867_5743</name>
    <name evidence="6" type="ORF">As57867_005729</name>
    <name evidence="7" type="ORF">ASTE57867_5743</name>
</gene>
<sequence length="485" mass="52272">MATNSSSAWSSSCASGINKTISPSSTNATCVFVKALTANVLSSPDILAQDCQSAPCQALLQTLYTNLYSYPTDTCSIKDSATGNTLAIRDLKGICIQSAPATSTPPGTLPPIPNIWTSAPDPSKTSSKGVTYGVVGGVVAVVVVSLVIWWCIRRKRQRELVNGYITTATPKSSGILNHGRRQSAPLGTQDSAGYDLDMSIFDAVFIPPSDVQLVKALATGAYGEVWIADLLGERIAAKRLLPNKLISTAEVNAFLMEIELLSKINSPYIVRFIGASWTRPADVILLTEFLDGGDLRSALESNETQQTLSWHAKLVCASHIALGLDYLHTAMTPKVIHRDLKSRNILLDKAMPGAAKITDFGIARETIDATLTPGVGTQRWMAPEVLNSGKYTEKADIFSFGVILTELEMEIVPYSDLRTDAGKPLVEAYIMSQVSQGLLRPTLSPNCPEWFQELGLECLRFDPTTRPTAAHVAAILQSHLEGGFI</sequence>
<dbReference type="Gene3D" id="3.30.200.20">
    <property type="entry name" value="Phosphorylase Kinase, domain 1"/>
    <property type="match status" value="1"/>
</dbReference>
<protein>
    <submittedName>
        <fullName evidence="7">Aste57867_5743 protein</fullName>
    </submittedName>
</protein>
<keyword evidence="4" id="KW-0472">Membrane</keyword>
<evidence type="ECO:0000313" key="6">
    <source>
        <dbReference type="EMBL" id="KAF0709824.1"/>
    </source>
</evidence>
<dbReference type="EMBL" id="CAADRA010002178">
    <property type="protein sequence ID" value="VFT82774.1"/>
    <property type="molecule type" value="Genomic_DNA"/>
</dbReference>
<keyword evidence="1" id="KW-0597">Phosphoprotein</keyword>
<feature type="domain" description="Protein kinase" evidence="5">
    <location>
        <begin position="211"/>
        <end position="480"/>
    </location>
</feature>
<evidence type="ECO:0000256" key="4">
    <source>
        <dbReference type="SAM" id="Phobius"/>
    </source>
</evidence>
<reference evidence="7 8" key="1">
    <citation type="submission" date="2019-03" db="EMBL/GenBank/DDBJ databases">
        <authorList>
            <person name="Gaulin E."/>
            <person name="Dumas B."/>
        </authorList>
    </citation>
    <scope>NUCLEOTIDE SEQUENCE [LARGE SCALE GENOMIC DNA]</scope>
    <source>
        <strain evidence="7">CBS 568.67</strain>
    </source>
</reference>
<accession>A0A485KEZ3</accession>
<dbReference type="Proteomes" id="UP000332933">
    <property type="component" value="Unassembled WGS sequence"/>
</dbReference>
<dbReference type="PANTHER" id="PTHR44329">
    <property type="entry name" value="SERINE/THREONINE-PROTEIN KINASE TNNI3K-RELATED"/>
    <property type="match status" value="1"/>
</dbReference>
<dbReference type="GO" id="GO:0004674">
    <property type="term" value="F:protein serine/threonine kinase activity"/>
    <property type="evidence" value="ECO:0007669"/>
    <property type="project" value="TreeGrafter"/>
</dbReference>
<feature type="transmembrane region" description="Helical" evidence="4">
    <location>
        <begin position="130"/>
        <end position="152"/>
    </location>
</feature>
<dbReference type="PANTHER" id="PTHR44329:SF214">
    <property type="entry name" value="PROTEIN KINASE DOMAIN-CONTAINING PROTEIN"/>
    <property type="match status" value="1"/>
</dbReference>
<dbReference type="PROSITE" id="PS00108">
    <property type="entry name" value="PROTEIN_KINASE_ST"/>
    <property type="match status" value="1"/>
</dbReference>
<dbReference type="Pfam" id="PF21314">
    <property type="entry name" value="TM_ErbB1"/>
    <property type="match status" value="1"/>
</dbReference>
<dbReference type="Gene3D" id="1.10.510.10">
    <property type="entry name" value="Transferase(Phosphotransferase) domain 1"/>
    <property type="match status" value="1"/>
</dbReference>
<evidence type="ECO:0000256" key="2">
    <source>
        <dbReference type="ARBA" id="ARBA00022741"/>
    </source>
</evidence>
<dbReference type="SUPFAM" id="SSF56112">
    <property type="entry name" value="Protein kinase-like (PK-like)"/>
    <property type="match status" value="1"/>
</dbReference>
<dbReference type="InterPro" id="IPR011009">
    <property type="entry name" value="Kinase-like_dom_sf"/>
</dbReference>
<dbReference type="PROSITE" id="PS50011">
    <property type="entry name" value="PROTEIN_KINASE_DOM"/>
    <property type="match status" value="1"/>
</dbReference>
<organism evidence="7 8">
    <name type="scientific">Aphanomyces stellatus</name>
    <dbReference type="NCBI Taxonomy" id="120398"/>
    <lineage>
        <taxon>Eukaryota</taxon>
        <taxon>Sar</taxon>
        <taxon>Stramenopiles</taxon>
        <taxon>Oomycota</taxon>
        <taxon>Saprolegniomycetes</taxon>
        <taxon>Saprolegniales</taxon>
        <taxon>Verrucalvaceae</taxon>
        <taxon>Aphanomyces</taxon>
    </lineage>
</organism>
<dbReference type="GO" id="GO:0005524">
    <property type="term" value="F:ATP binding"/>
    <property type="evidence" value="ECO:0007669"/>
    <property type="project" value="UniProtKB-KW"/>
</dbReference>
<evidence type="ECO:0000259" key="5">
    <source>
        <dbReference type="PROSITE" id="PS50011"/>
    </source>
</evidence>
<evidence type="ECO:0000313" key="8">
    <source>
        <dbReference type="Proteomes" id="UP000332933"/>
    </source>
</evidence>
<dbReference type="InterPro" id="IPR000719">
    <property type="entry name" value="Prot_kinase_dom"/>
</dbReference>
<name>A0A485KEZ3_9STRA</name>
<keyword evidence="3" id="KW-0067">ATP-binding</keyword>
<evidence type="ECO:0000256" key="1">
    <source>
        <dbReference type="ARBA" id="ARBA00022553"/>
    </source>
</evidence>
<dbReference type="InterPro" id="IPR051681">
    <property type="entry name" value="Ser/Thr_Kinases-Pseudokinases"/>
</dbReference>
<keyword evidence="4" id="KW-0812">Transmembrane</keyword>
<dbReference type="Pfam" id="PF00069">
    <property type="entry name" value="Pkinase"/>
    <property type="match status" value="1"/>
</dbReference>
<dbReference type="OrthoDB" id="166708at2759"/>
<evidence type="ECO:0000256" key="3">
    <source>
        <dbReference type="ARBA" id="ARBA00022840"/>
    </source>
</evidence>